<name>A0A8B7Q2V1_HIPAR</name>
<evidence type="ECO:0000256" key="1">
    <source>
        <dbReference type="SAM" id="MobiDB-lite"/>
    </source>
</evidence>
<accession>A0A8B7Q2V1</accession>
<proteinExistence type="predicted"/>
<feature type="compositionally biased region" description="Low complexity" evidence="1">
    <location>
        <begin position="185"/>
        <end position="198"/>
    </location>
</feature>
<dbReference type="GeneID" id="109373594"/>
<feature type="region of interest" description="Disordered" evidence="1">
    <location>
        <begin position="241"/>
        <end position="297"/>
    </location>
</feature>
<evidence type="ECO:0000313" key="2">
    <source>
        <dbReference type="Proteomes" id="UP000694851"/>
    </source>
</evidence>
<protein>
    <submittedName>
        <fullName evidence="3">Uncharacterized protein LOC109373594</fullName>
    </submittedName>
</protein>
<organism evidence="2 3">
    <name type="scientific">Hipposideros armiger</name>
    <name type="common">Great Himalayan leaf-nosed bat</name>
    <dbReference type="NCBI Taxonomy" id="186990"/>
    <lineage>
        <taxon>Eukaryota</taxon>
        <taxon>Metazoa</taxon>
        <taxon>Chordata</taxon>
        <taxon>Craniata</taxon>
        <taxon>Vertebrata</taxon>
        <taxon>Euteleostomi</taxon>
        <taxon>Mammalia</taxon>
        <taxon>Eutheria</taxon>
        <taxon>Laurasiatheria</taxon>
        <taxon>Chiroptera</taxon>
        <taxon>Yinpterochiroptera</taxon>
        <taxon>Rhinolophoidea</taxon>
        <taxon>Hipposideridae</taxon>
        <taxon>Hipposideros</taxon>
    </lineage>
</organism>
<sequence length="404" mass="43432">MARGPQLYSPTSQLVSDERSRNNAGRTNQEENALQTASNQGDQWVAPPQPAALLSDTVLGPWIPGPPSPGARLPSSPDHVGVLEGLQVPQHRHLADGGERHALLARLHPHAFERHETTSVLQVPGLEHLTIGSLPDLRHAFVLLVGAAQAVLLHTARTPPGAAPLGRAGGVLCSLAAATRRLRDSPAAPSLPGARSRSPSPPPTTALRRSGSRGRRGWMERPLRGRAQLVLPRNSACRIAEEPADPSSSLPEAQTSAQTPRRLHSLCPSESQSTIIPPKRGEGRTRRKCNQTSQAPSSGFLQTPLLLFHEAPVATLRALLPSPRPLNPSWFLREKLSYFSFPAGLGAVFARRGCRGPSGKNARRGTQWNGRGRAEQPRVCRERGGGEAPGTSMSRLNIYSYIIV</sequence>
<feature type="compositionally biased region" description="Basic and acidic residues" evidence="1">
    <location>
        <begin position="372"/>
        <end position="385"/>
    </location>
</feature>
<gene>
    <name evidence="3" type="primary">LOC109373594</name>
</gene>
<feature type="region of interest" description="Disordered" evidence="1">
    <location>
        <begin position="184"/>
        <end position="225"/>
    </location>
</feature>
<dbReference type="RefSeq" id="XP_019483140.1">
    <property type="nucleotide sequence ID" value="XM_019627595.1"/>
</dbReference>
<feature type="compositionally biased region" description="Polar residues" evidence="1">
    <location>
        <begin position="246"/>
        <end position="259"/>
    </location>
</feature>
<dbReference type="OrthoDB" id="10615474at2759"/>
<keyword evidence="2" id="KW-1185">Reference proteome</keyword>
<evidence type="ECO:0000313" key="3">
    <source>
        <dbReference type="RefSeq" id="XP_019483140.1"/>
    </source>
</evidence>
<dbReference type="AlphaFoldDB" id="A0A8B7Q2V1"/>
<feature type="compositionally biased region" description="Polar residues" evidence="1">
    <location>
        <begin position="22"/>
        <end position="42"/>
    </location>
</feature>
<dbReference type="Proteomes" id="UP000694851">
    <property type="component" value="Unplaced"/>
</dbReference>
<reference evidence="3" key="1">
    <citation type="submission" date="2025-08" db="UniProtKB">
        <authorList>
            <consortium name="RefSeq"/>
        </authorList>
    </citation>
    <scope>IDENTIFICATION</scope>
    <source>
        <tissue evidence="3">Muscle</tissue>
    </source>
</reference>
<dbReference type="KEGG" id="hai:109373594"/>
<feature type="region of interest" description="Disordered" evidence="1">
    <location>
        <begin position="1"/>
        <end position="47"/>
    </location>
</feature>
<feature type="region of interest" description="Disordered" evidence="1">
    <location>
        <begin position="356"/>
        <end position="388"/>
    </location>
</feature>